<dbReference type="GO" id="GO:0000387">
    <property type="term" value="P:spliceosomal snRNP assembly"/>
    <property type="evidence" value="ECO:0007669"/>
    <property type="project" value="TreeGrafter"/>
</dbReference>
<dbReference type="InterPro" id="IPR056398">
    <property type="entry name" value="Tudor_Coilin"/>
</dbReference>
<dbReference type="Pfam" id="PF15862">
    <property type="entry name" value="Coilin_N"/>
    <property type="match status" value="1"/>
</dbReference>
<proteinExistence type="predicted"/>
<dbReference type="GO" id="GO:0030620">
    <property type="term" value="F:U2 snRNA binding"/>
    <property type="evidence" value="ECO:0007669"/>
    <property type="project" value="TreeGrafter"/>
</dbReference>
<dbReference type="AlphaFoldDB" id="A0A6P5SXW8"/>
<feature type="compositionally biased region" description="Polar residues" evidence="1">
    <location>
        <begin position="570"/>
        <end position="586"/>
    </location>
</feature>
<feature type="compositionally biased region" description="Basic and acidic residues" evidence="1">
    <location>
        <begin position="428"/>
        <end position="444"/>
    </location>
</feature>
<sequence>MTTMAESVRLRVTFKERHILSKSQRTEGLKRSWVLLKPHHRTVSDLAAHLLHAFDLNASCPDGLLISMDGFVLPPFESTSIFRDKDIISVKRKGGTLSEIALVDAGTESLEIEEIVERRPLNTGIKLLANEEFEKETGGYESESEEDEPYQLEDPLPVEDATETGTSRRSKKRKLSNKPQSSKRKRIKSAMTEECSGFPEDLQNDVHAEKHQSRVLPRKSPSKKDKSFAGEDELDNLSTPQTDKRTNKTSKSTSNGKRSFQLQEKEIKGVVSSDMPGGSKKFPSRSARRKKAKRQWLREKLKGEKEELNQRQLLKPDNQQLSGKSNQRCPEEHQQPNTDNDEEDEQSNTDNGEGDEQPKTDNNEVHVQPSTDNDKEDDIVPVVIRPGHIRFENLGKADADHPIQQNRAPVETFQWNGITSKKKGQKWGMEKTPHSRKSDYKDLNPESPETLGSEKEIPVDDPIDFNKLELCTTLPEEGDQIAYRLIELSACWTPEVSSYRVGKVSWYDPQSNKIMLVQVPGYPIVFEETDDEASDVLPDASLYGEDGSLEVDYSSLIDVRIVKHGNPNTAKAITGDQNAASDPRLNNNKETHAAPQENGKVSAWDEISQALNAKKAELSQSDGWSRNEGSVRNSWSYRGLRGSALGPTVARLRTQSGL</sequence>
<evidence type="ECO:0000313" key="5">
    <source>
        <dbReference type="RefSeq" id="XP_021818506.1"/>
    </source>
</evidence>
<gene>
    <name evidence="5" type="primary">LOC110760533</name>
</gene>
<dbReference type="GeneID" id="110760533"/>
<feature type="domain" description="Coilin tudor" evidence="3">
    <location>
        <begin position="461"/>
        <end position="565"/>
    </location>
</feature>
<feature type="domain" description="Coilin N-terminal" evidence="2">
    <location>
        <begin position="8"/>
        <end position="188"/>
    </location>
</feature>
<dbReference type="InterPro" id="IPR024822">
    <property type="entry name" value="Coilin"/>
</dbReference>
<feature type="compositionally biased region" description="Basic residues" evidence="1">
    <location>
        <begin position="282"/>
        <end position="295"/>
    </location>
</feature>
<evidence type="ECO:0000259" key="3">
    <source>
        <dbReference type="Pfam" id="PF23086"/>
    </source>
</evidence>
<protein>
    <submittedName>
        <fullName evidence="5">Coilin isoform X1</fullName>
    </submittedName>
</protein>
<feature type="compositionally biased region" description="Acidic residues" evidence="1">
    <location>
        <begin position="142"/>
        <end position="162"/>
    </location>
</feature>
<dbReference type="GO" id="GO:0030619">
    <property type="term" value="F:U1 snRNA binding"/>
    <property type="evidence" value="ECO:0007669"/>
    <property type="project" value="TreeGrafter"/>
</dbReference>
<feature type="compositionally biased region" description="Polar residues" evidence="1">
    <location>
        <begin position="249"/>
        <end position="262"/>
    </location>
</feature>
<name>A0A6P5SXW8_PRUAV</name>
<dbReference type="Pfam" id="PF23086">
    <property type="entry name" value="Tudor_Coilin"/>
    <property type="match status" value="1"/>
</dbReference>
<feature type="region of interest" description="Disordered" evidence="1">
    <location>
        <begin position="570"/>
        <end position="599"/>
    </location>
</feature>
<feature type="compositionally biased region" description="Basic residues" evidence="1">
    <location>
        <begin position="168"/>
        <end position="188"/>
    </location>
</feature>
<keyword evidence="4" id="KW-1185">Reference proteome</keyword>
<dbReference type="PANTHER" id="PTHR15197">
    <property type="entry name" value="COILIN P80"/>
    <property type="match status" value="1"/>
</dbReference>
<feature type="compositionally biased region" description="Polar residues" evidence="1">
    <location>
        <begin position="317"/>
        <end position="328"/>
    </location>
</feature>
<dbReference type="PANTHER" id="PTHR15197:SF0">
    <property type="entry name" value="COILIN"/>
    <property type="match status" value="1"/>
</dbReference>
<evidence type="ECO:0000313" key="4">
    <source>
        <dbReference type="Proteomes" id="UP000515124"/>
    </source>
</evidence>
<evidence type="ECO:0000256" key="1">
    <source>
        <dbReference type="SAM" id="MobiDB-lite"/>
    </source>
</evidence>
<dbReference type="InterPro" id="IPR031722">
    <property type="entry name" value="Coilin_N"/>
</dbReference>
<dbReference type="KEGG" id="pavi:110760533"/>
<dbReference type="RefSeq" id="XP_021818506.1">
    <property type="nucleotide sequence ID" value="XM_021962814.1"/>
</dbReference>
<evidence type="ECO:0000259" key="2">
    <source>
        <dbReference type="Pfam" id="PF15862"/>
    </source>
</evidence>
<organism evidence="4 5">
    <name type="scientific">Prunus avium</name>
    <name type="common">Cherry</name>
    <name type="synonym">Cerasus avium</name>
    <dbReference type="NCBI Taxonomy" id="42229"/>
    <lineage>
        <taxon>Eukaryota</taxon>
        <taxon>Viridiplantae</taxon>
        <taxon>Streptophyta</taxon>
        <taxon>Embryophyta</taxon>
        <taxon>Tracheophyta</taxon>
        <taxon>Spermatophyta</taxon>
        <taxon>Magnoliopsida</taxon>
        <taxon>eudicotyledons</taxon>
        <taxon>Gunneridae</taxon>
        <taxon>Pentapetalae</taxon>
        <taxon>rosids</taxon>
        <taxon>fabids</taxon>
        <taxon>Rosales</taxon>
        <taxon>Rosaceae</taxon>
        <taxon>Amygdaloideae</taxon>
        <taxon>Amygdaleae</taxon>
        <taxon>Prunus</taxon>
    </lineage>
</organism>
<dbReference type="GO" id="GO:0015030">
    <property type="term" value="C:Cajal body"/>
    <property type="evidence" value="ECO:0007669"/>
    <property type="project" value="TreeGrafter"/>
</dbReference>
<feature type="compositionally biased region" description="Basic and acidic residues" evidence="1">
    <location>
        <begin position="296"/>
        <end position="309"/>
    </location>
</feature>
<dbReference type="Proteomes" id="UP000515124">
    <property type="component" value="Unplaced"/>
</dbReference>
<reference evidence="5" key="1">
    <citation type="submission" date="2025-08" db="UniProtKB">
        <authorList>
            <consortium name="RefSeq"/>
        </authorList>
    </citation>
    <scope>IDENTIFICATION</scope>
</reference>
<accession>A0A6P5SXW8</accession>
<feature type="compositionally biased region" description="Acidic residues" evidence="1">
    <location>
        <begin position="339"/>
        <end position="355"/>
    </location>
</feature>
<feature type="region of interest" description="Disordered" evidence="1">
    <location>
        <begin position="419"/>
        <end position="458"/>
    </location>
</feature>
<feature type="region of interest" description="Disordered" evidence="1">
    <location>
        <begin position="130"/>
        <end position="384"/>
    </location>
</feature>